<dbReference type="PROSITE" id="PS00211">
    <property type="entry name" value="ABC_TRANSPORTER_1"/>
    <property type="match status" value="1"/>
</dbReference>
<reference evidence="14" key="1">
    <citation type="submission" date="2021-02" db="EMBL/GenBank/DDBJ databases">
        <authorList>
            <person name="Nieuwenhuis M."/>
            <person name="Van De Peppel L.J.J."/>
        </authorList>
    </citation>
    <scope>NUCLEOTIDE SEQUENCE</scope>
    <source>
        <strain evidence="14">D49</strain>
    </source>
</reference>
<accession>A0A9P7GFU6</accession>
<dbReference type="Pfam" id="PF00664">
    <property type="entry name" value="ABC_membrane"/>
    <property type="match status" value="1"/>
</dbReference>
<dbReference type="InterPro" id="IPR050173">
    <property type="entry name" value="ABC_transporter_C-like"/>
</dbReference>
<dbReference type="InterPro" id="IPR036640">
    <property type="entry name" value="ABC1_TM_sf"/>
</dbReference>
<evidence type="ECO:0000313" key="15">
    <source>
        <dbReference type="Proteomes" id="UP000717328"/>
    </source>
</evidence>
<dbReference type="InterPro" id="IPR017871">
    <property type="entry name" value="ABC_transporter-like_CS"/>
</dbReference>
<dbReference type="OrthoDB" id="6500128at2759"/>
<dbReference type="CDD" id="cd18603">
    <property type="entry name" value="ABC_6TM_MRP1_2_3_6_D2_like"/>
    <property type="match status" value="1"/>
</dbReference>
<keyword evidence="5" id="KW-0547">Nucleotide-binding</keyword>
<comment type="caution">
    <text evidence="14">The sequence shown here is derived from an EMBL/GenBank/DDBJ whole genome shotgun (WGS) entry which is preliminary data.</text>
</comment>
<gene>
    <name evidence="14" type="ORF">H0H81_002023</name>
</gene>
<feature type="domain" description="ABC transmembrane type-1" evidence="13">
    <location>
        <begin position="106"/>
        <end position="389"/>
    </location>
</feature>
<dbReference type="PROSITE" id="PS50929">
    <property type="entry name" value="ABC_TM1F"/>
    <property type="match status" value="1"/>
</dbReference>
<protein>
    <submittedName>
        <fullName evidence="14">Uncharacterized protein</fullName>
    </submittedName>
</protein>
<dbReference type="GO" id="GO:0016887">
    <property type="term" value="F:ATP hydrolysis activity"/>
    <property type="evidence" value="ECO:0007669"/>
    <property type="project" value="InterPro"/>
</dbReference>
<keyword evidence="9" id="KW-0325">Glycoprotein</keyword>
<feature type="transmembrane region" description="Helical" evidence="11">
    <location>
        <begin position="146"/>
        <end position="173"/>
    </location>
</feature>
<keyword evidence="2" id="KW-0813">Transport</keyword>
<evidence type="ECO:0000256" key="11">
    <source>
        <dbReference type="SAM" id="Phobius"/>
    </source>
</evidence>
<evidence type="ECO:0000256" key="9">
    <source>
        <dbReference type="ARBA" id="ARBA00023180"/>
    </source>
</evidence>
<evidence type="ECO:0000256" key="6">
    <source>
        <dbReference type="ARBA" id="ARBA00022840"/>
    </source>
</evidence>
<evidence type="ECO:0000256" key="2">
    <source>
        <dbReference type="ARBA" id="ARBA00022448"/>
    </source>
</evidence>
<keyword evidence="15" id="KW-1185">Reference proteome</keyword>
<feature type="transmembrane region" description="Helical" evidence="11">
    <location>
        <begin position="104"/>
        <end position="126"/>
    </location>
</feature>
<evidence type="ECO:0000256" key="3">
    <source>
        <dbReference type="ARBA" id="ARBA00022692"/>
    </source>
</evidence>
<dbReference type="FunFam" id="3.40.50.300:FF:000630">
    <property type="entry name" value="ATP-binding cassette (ABC) transporter, putative"/>
    <property type="match status" value="1"/>
</dbReference>
<dbReference type="EMBL" id="JABCKI010000702">
    <property type="protein sequence ID" value="KAG5649794.1"/>
    <property type="molecule type" value="Genomic_DNA"/>
</dbReference>
<dbReference type="GO" id="GO:0000329">
    <property type="term" value="C:fungal-type vacuole membrane"/>
    <property type="evidence" value="ECO:0007669"/>
    <property type="project" value="UniProtKB-ARBA"/>
</dbReference>
<dbReference type="CDD" id="cd03244">
    <property type="entry name" value="ABCC_MRP_domain2"/>
    <property type="match status" value="1"/>
</dbReference>
<name>A0A9P7GFU6_9AGAR</name>
<dbReference type="Gene3D" id="1.20.1560.10">
    <property type="entry name" value="ABC transporter type 1, transmembrane domain"/>
    <property type="match status" value="1"/>
</dbReference>
<feature type="domain" description="ABC transporter" evidence="12">
    <location>
        <begin position="332"/>
        <end position="584"/>
    </location>
</feature>
<dbReference type="InterPro" id="IPR011527">
    <property type="entry name" value="ABC1_TM_dom"/>
</dbReference>
<keyword evidence="4" id="KW-0677">Repeat</keyword>
<evidence type="ECO:0000259" key="12">
    <source>
        <dbReference type="PROSITE" id="PS50893"/>
    </source>
</evidence>
<evidence type="ECO:0000256" key="10">
    <source>
        <dbReference type="SAM" id="MobiDB-lite"/>
    </source>
</evidence>
<proteinExistence type="predicted"/>
<dbReference type="GO" id="GO:0012505">
    <property type="term" value="C:endomembrane system"/>
    <property type="evidence" value="ECO:0007669"/>
    <property type="project" value="UniProtKB-SubCell"/>
</dbReference>
<dbReference type="Proteomes" id="UP000717328">
    <property type="component" value="Unassembled WGS sequence"/>
</dbReference>
<evidence type="ECO:0000259" key="13">
    <source>
        <dbReference type="PROSITE" id="PS50929"/>
    </source>
</evidence>
<keyword evidence="8 11" id="KW-0472">Membrane</keyword>
<organism evidence="14 15">
    <name type="scientific">Sphagnurus paluster</name>
    <dbReference type="NCBI Taxonomy" id="117069"/>
    <lineage>
        <taxon>Eukaryota</taxon>
        <taxon>Fungi</taxon>
        <taxon>Dikarya</taxon>
        <taxon>Basidiomycota</taxon>
        <taxon>Agaricomycotina</taxon>
        <taxon>Agaricomycetes</taxon>
        <taxon>Agaricomycetidae</taxon>
        <taxon>Agaricales</taxon>
        <taxon>Tricholomatineae</taxon>
        <taxon>Lyophyllaceae</taxon>
        <taxon>Sphagnurus</taxon>
    </lineage>
</organism>
<dbReference type="PROSITE" id="PS50893">
    <property type="entry name" value="ABC_TRANSPORTER_2"/>
    <property type="match status" value="1"/>
</dbReference>
<feature type="transmembrane region" description="Helical" evidence="11">
    <location>
        <begin position="334"/>
        <end position="354"/>
    </location>
</feature>
<keyword evidence="6" id="KW-0067">ATP-binding</keyword>
<evidence type="ECO:0000256" key="5">
    <source>
        <dbReference type="ARBA" id="ARBA00022741"/>
    </source>
</evidence>
<dbReference type="Pfam" id="PF00005">
    <property type="entry name" value="ABC_tran"/>
    <property type="match status" value="1"/>
</dbReference>
<dbReference type="InterPro" id="IPR003439">
    <property type="entry name" value="ABC_transporter-like_ATP-bd"/>
</dbReference>
<keyword evidence="7 11" id="KW-1133">Transmembrane helix</keyword>
<evidence type="ECO:0000256" key="8">
    <source>
        <dbReference type="ARBA" id="ARBA00023136"/>
    </source>
</evidence>
<evidence type="ECO:0000256" key="4">
    <source>
        <dbReference type="ARBA" id="ARBA00022737"/>
    </source>
</evidence>
<dbReference type="PANTHER" id="PTHR24223">
    <property type="entry name" value="ATP-BINDING CASSETTE SUB-FAMILY C"/>
    <property type="match status" value="1"/>
</dbReference>
<dbReference type="Gene3D" id="3.40.50.300">
    <property type="entry name" value="P-loop containing nucleotide triphosphate hydrolases"/>
    <property type="match status" value="1"/>
</dbReference>
<comment type="subcellular location">
    <subcellularLocation>
        <location evidence="1">Endomembrane system</location>
        <topology evidence="1">Multi-pass membrane protein</topology>
    </subcellularLocation>
</comment>
<dbReference type="GO" id="GO:0140359">
    <property type="term" value="F:ABC-type transporter activity"/>
    <property type="evidence" value="ECO:0007669"/>
    <property type="project" value="InterPro"/>
</dbReference>
<dbReference type="SUPFAM" id="SSF52540">
    <property type="entry name" value="P-loop containing nucleoside triphosphate hydrolases"/>
    <property type="match status" value="1"/>
</dbReference>
<sequence>MANNHGEFSKLVHGHGSGSSSGSSTPFGPSDPVTPSTDSVDEGSVVGTVLEKLRHRRSFAKARIALPGPTHVPDSNGLSKEHTEQGRVKVHVYKQYIEAASKSGFALFLITTILQQVASVCANLTLRSWGEHNKEMGSNKGMFQYLVMYGIFSCSSTILGGLSAILMWVLCALRSAHRLHDGMLDSLMRAPLSFFELTPTGRILNLFSRDTYVVDQILGRVIQGMCRTLAVCLSIVAVIGVSFPPFLIAVIPLGMFYAQVMKYYLATSRELKRLDAVSRSPIFAWFSESLSGLSTIRAFNQQSLFISANQRRIDRNQICYLPSISVNRWLAIRLEFVGAMIILIVALLAVTALITTGVEAGLVGLVLSYALNTTSSLNWVVRSASEVEQNILLLALFRIIEPVEGTIFIDSVDITKIGLHDLRSRISIVPQSPDLFEGTLRENIDPTGEHSDTDIWLALDQAYLKDYIHTLPDKLDAPVREGGSSLSSGQRQLLCFARALLRKTKILVLDEATSAVDLDTDQAIQNIIQGPMFADVTIFIIAHRLNTIIKSDRVLVMDSGKVAELDTPGHLLENKASIFYSLVCEAGLIDKNE</sequence>
<evidence type="ECO:0000256" key="7">
    <source>
        <dbReference type="ARBA" id="ARBA00022989"/>
    </source>
</evidence>
<evidence type="ECO:0000256" key="1">
    <source>
        <dbReference type="ARBA" id="ARBA00004127"/>
    </source>
</evidence>
<evidence type="ECO:0000313" key="14">
    <source>
        <dbReference type="EMBL" id="KAG5649794.1"/>
    </source>
</evidence>
<keyword evidence="3 11" id="KW-0812">Transmembrane</keyword>
<dbReference type="InterPro" id="IPR027417">
    <property type="entry name" value="P-loop_NTPase"/>
</dbReference>
<dbReference type="FunFam" id="1.20.1560.10:FF:000010">
    <property type="entry name" value="Multidrug resistance-associated ABC transporter"/>
    <property type="match status" value="1"/>
</dbReference>
<dbReference type="SUPFAM" id="SSF90123">
    <property type="entry name" value="ABC transporter transmembrane region"/>
    <property type="match status" value="1"/>
</dbReference>
<reference evidence="14" key="2">
    <citation type="submission" date="2021-10" db="EMBL/GenBank/DDBJ databases">
        <title>Phylogenomics reveals ancestral predisposition of the termite-cultivated fungus Termitomyces towards a domesticated lifestyle.</title>
        <authorList>
            <person name="Auxier B."/>
            <person name="Grum-Grzhimaylo A."/>
            <person name="Cardenas M.E."/>
            <person name="Lodge J.D."/>
            <person name="Laessoe T."/>
            <person name="Pedersen O."/>
            <person name="Smith M.E."/>
            <person name="Kuyper T.W."/>
            <person name="Franco-Molano E.A."/>
            <person name="Baroni T.J."/>
            <person name="Aanen D.K."/>
        </authorList>
    </citation>
    <scope>NUCLEOTIDE SEQUENCE</scope>
    <source>
        <strain evidence="14">D49</strain>
    </source>
</reference>
<feature type="region of interest" description="Disordered" evidence="10">
    <location>
        <begin position="1"/>
        <end position="42"/>
    </location>
</feature>
<dbReference type="PANTHER" id="PTHR24223:SF443">
    <property type="entry name" value="MULTIDRUG-RESISTANCE LIKE PROTEIN 1, ISOFORM I"/>
    <property type="match status" value="1"/>
</dbReference>
<feature type="transmembrane region" description="Helical" evidence="11">
    <location>
        <begin position="246"/>
        <end position="265"/>
    </location>
</feature>
<dbReference type="AlphaFoldDB" id="A0A9P7GFU6"/>
<dbReference type="GO" id="GO:0005524">
    <property type="term" value="F:ATP binding"/>
    <property type="evidence" value="ECO:0007669"/>
    <property type="project" value="UniProtKB-KW"/>
</dbReference>